<organism evidence="3 4">
    <name type="scientific">Lentzea kristufekii</name>
    <dbReference type="NCBI Taxonomy" id="3095430"/>
    <lineage>
        <taxon>Bacteria</taxon>
        <taxon>Bacillati</taxon>
        <taxon>Actinomycetota</taxon>
        <taxon>Actinomycetes</taxon>
        <taxon>Pseudonocardiales</taxon>
        <taxon>Pseudonocardiaceae</taxon>
        <taxon>Lentzea</taxon>
    </lineage>
</organism>
<dbReference type="InterPro" id="IPR049809">
    <property type="entry name" value="YehF/YfeS-like_WGR"/>
</dbReference>
<feature type="domain" description="WGR" evidence="2">
    <location>
        <begin position="1"/>
        <end position="78"/>
    </location>
</feature>
<dbReference type="SUPFAM" id="SSF142921">
    <property type="entry name" value="WGR domain-like"/>
    <property type="match status" value="1"/>
</dbReference>
<feature type="compositionally biased region" description="Low complexity" evidence="1">
    <location>
        <begin position="96"/>
        <end position="111"/>
    </location>
</feature>
<dbReference type="PANTHER" id="PTHR30634:SF13">
    <property type="entry name" value="PROTEIN YEHF"/>
    <property type="match status" value="1"/>
</dbReference>
<dbReference type="PROSITE" id="PS51977">
    <property type="entry name" value="WGR"/>
    <property type="match status" value="1"/>
</dbReference>
<proteinExistence type="predicted"/>
<keyword evidence="4" id="KW-1185">Reference proteome</keyword>
<dbReference type="Pfam" id="PF05406">
    <property type="entry name" value="WGR"/>
    <property type="match status" value="1"/>
</dbReference>
<reference evidence="3 4" key="1">
    <citation type="submission" date="2023-11" db="EMBL/GenBank/DDBJ databases">
        <title>Lentzea sokolovensis, sp. nov., Lentzea kristufkii, sp. nov., and Lentzea miocenensis, sp. nov., rare actinobacteria from Sokolov Coal Basin, Miocene lacustrine sediment, Czech Republic.</title>
        <authorList>
            <person name="Lara A."/>
            <person name="Kotroba L."/>
            <person name="Nouioui I."/>
            <person name="Neumann-Schaal M."/>
            <person name="Mast Y."/>
            <person name="Chronakova A."/>
        </authorList>
    </citation>
    <scope>NUCLEOTIDE SEQUENCE [LARGE SCALE GENOMIC DNA]</scope>
    <source>
        <strain evidence="3 4">BCCO 10_0798</strain>
    </source>
</reference>
<dbReference type="CDD" id="cd07996">
    <property type="entry name" value="WGR_MMR_like"/>
    <property type="match status" value="1"/>
</dbReference>
<comment type="caution">
    <text evidence="3">The sequence shown here is derived from an EMBL/GenBank/DDBJ whole genome shotgun (WGS) entry which is preliminary data.</text>
</comment>
<dbReference type="EMBL" id="JAXAVV010000021">
    <property type="protein sequence ID" value="MDX8054502.1"/>
    <property type="molecule type" value="Genomic_DNA"/>
</dbReference>
<gene>
    <name evidence="3" type="ORF">SK571_34470</name>
</gene>
<dbReference type="SMART" id="SM00773">
    <property type="entry name" value="WGR"/>
    <property type="match status" value="1"/>
</dbReference>
<dbReference type="RefSeq" id="WP_319988293.1">
    <property type="nucleotide sequence ID" value="NZ_JAXAVV010000021.1"/>
</dbReference>
<dbReference type="InterPro" id="IPR050458">
    <property type="entry name" value="LolB"/>
</dbReference>
<sequence>MRRWELVADGSAKFWEIEQDGATVTVRFGRLGTTGQTQTKELASAEAASAHVAKLVAEKEKKGYRPEGAAEAQQPAATSAAGTAAAATSAASGAPAAAEQSGSAQPAAGAPVSAEKPAIGAPGTAEPATPVDENTWVIPKAWLRDAVRQRGFAPEPEFAVDPAKAEQARQLITERAETIEDALSRKGSKAELVSAAREYLAGQPNPVGAAAIAAITKPGGPAGPAVHAWIADHGLAFATAAVVELTRVVFTDQYDQKRGRWTGICLQNATGNFHTSIGEPEGLMLTAVRYAIAAASPEERAAAESVLEKLGGSKTGKELRCYLMPERAEWFTEVRKLQYTPSRWWMLPSSARSLEDFRKSKESVTASAFLLYTAVYVLGPAVAPLLAEELDSDSYYQRTGGRKQALNVLAALPTDEAFTILLDRLDGKYVWPAVVSAMRAFPVRAARLLAERASSSDAVRRLLNVHLRSNPHLTVPEEVAALLAESTEAIVPEASADQLPPLLASPPWLHRRKPVKPVVLADLPVPEPTVSWLPGEHAEWLASGAAWRQDRHDWRKLLKEYLAGVVGYYDNDLFLLAPDDEVRHLLADWKPTYCYGVEEWGKNLAARFGVDAAPALIRHVQSAPAGTGMVLVPFATVEVATQMADWFARTKTARRWGLEWLARHREQAARLLIPAAAGKAGVPRRNAEAALRHLNNAVGVDVAAVAKECGAEAAIDVVLSVDPIDVLPAKLPAIGEWADPRLLPQVLLADRKHALPAEAAGHLLMTAALSKPGELYAGLPIVREALDKDSLAAFAWAAFRAWEQAGAPSKEGWALTALGWFGDDSTVRSLSPLIRNWPGESQHARAVTGLDVLADIGTEVALSHLNSIAEKVSFKGLKTKAQEKVAQIAAELGLSRDQLSDRLVPRLGLDDAATLVVDYGQRQFTVGFDEQLKPFVLDSDGKRRKDLPKPGAKDDQDRAPLEHKRFMALKKDVRTIASDQIQRLERAMVDQRTWSAEEFLTVLAAHPLLWHLVRRLVWITDEGTSFRLAEDRSLADANDDEFTLPEDAVVRVAHAVDLRDAAAAWGEVFADYEILQPFPQLGRPVHLVASAEDLLPRLKKFCDTPYPIGKILGLTKKGWVRGTPQDAGVECWITRPFPDGGALVASLEPGIAVGAMDVFPEVGFSDMWFSPHGHGTWSAPSNAPATYAIDPITLSELLSELESLQS</sequence>
<dbReference type="Proteomes" id="UP001271792">
    <property type="component" value="Unassembled WGS sequence"/>
</dbReference>
<evidence type="ECO:0000256" key="1">
    <source>
        <dbReference type="SAM" id="MobiDB-lite"/>
    </source>
</evidence>
<name>A0ABU4U1Q6_9PSEU</name>
<protein>
    <submittedName>
        <fullName evidence="3">DUF4132 domain-containing protein</fullName>
    </submittedName>
</protein>
<evidence type="ECO:0000313" key="3">
    <source>
        <dbReference type="EMBL" id="MDX8054502.1"/>
    </source>
</evidence>
<feature type="region of interest" description="Disordered" evidence="1">
    <location>
        <begin position="939"/>
        <end position="960"/>
    </location>
</feature>
<dbReference type="Gene3D" id="2.20.140.10">
    <property type="entry name" value="WGR domain"/>
    <property type="match status" value="1"/>
</dbReference>
<dbReference type="InterPro" id="IPR036930">
    <property type="entry name" value="WGR_dom_sf"/>
</dbReference>
<dbReference type="Pfam" id="PF13569">
    <property type="entry name" value="DUF4132"/>
    <property type="match status" value="1"/>
</dbReference>
<feature type="region of interest" description="Disordered" evidence="1">
    <location>
        <begin position="96"/>
        <end position="132"/>
    </location>
</feature>
<dbReference type="PANTHER" id="PTHR30634">
    <property type="entry name" value="OUTER MEMBRANE LOLAB LIPOPROTEIN INSERTION APPARATUS"/>
    <property type="match status" value="1"/>
</dbReference>
<dbReference type="InterPro" id="IPR025406">
    <property type="entry name" value="DUF4132"/>
</dbReference>
<evidence type="ECO:0000259" key="2">
    <source>
        <dbReference type="PROSITE" id="PS51977"/>
    </source>
</evidence>
<evidence type="ECO:0000313" key="4">
    <source>
        <dbReference type="Proteomes" id="UP001271792"/>
    </source>
</evidence>
<dbReference type="InterPro" id="IPR008893">
    <property type="entry name" value="WGR_domain"/>
</dbReference>
<accession>A0ABU4U1Q6</accession>